<accession>A0AAW0CQA5</accession>
<evidence type="ECO:0000256" key="1">
    <source>
        <dbReference type="SAM" id="Coils"/>
    </source>
</evidence>
<dbReference type="EMBL" id="JAYKXP010000035">
    <property type="protein sequence ID" value="KAK7040878.1"/>
    <property type="molecule type" value="Genomic_DNA"/>
</dbReference>
<evidence type="ECO:0000313" key="3">
    <source>
        <dbReference type="Proteomes" id="UP001383192"/>
    </source>
</evidence>
<dbReference type="AlphaFoldDB" id="A0AAW0CQA5"/>
<comment type="caution">
    <text evidence="2">The sequence shown here is derived from an EMBL/GenBank/DDBJ whole genome shotgun (WGS) entry which is preliminary data.</text>
</comment>
<gene>
    <name evidence="2" type="ORF">VNI00_009474</name>
</gene>
<keyword evidence="3" id="KW-1185">Reference proteome</keyword>
<proteinExistence type="predicted"/>
<dbReference type="Proteomes" id="UP001383192">
    <property type="component" value="Unassembled WGS sequence"/>
</dbReference>
<feature type="coiled-coil region" evidence="1">
    <location>
        <begin position="6"/>
        <end position="54"/>
    </location>
</feature>
<keyword evidence="1" id="KW-0175">Coiled coil</keyword>
<organism evidence="2 3">
    <name type="scientific">Paramarasmius palmivorus</name>
    <dbReference type="NCBI Taxonomy" id="297713"/>
    <lineage>
        <taxon>Eukaryota</taxon>
        <taxon>Fungi</taxon>
        <taxon>Dikarya</taxon>
        <taxon>Basidiomycota</taxon>
        <taxon>Agaricomycotina</taxon>
        <taxon>Agaricomycetes</taxon>
        <taxon>Agaricomycetidae</taxon>
        <taxon>Agaricales</taxon>
        <taxon>Marasmiineae</taxon>
        <taxon>Marasmiaceae</taxon>
        <taxon>Paramarasmius</taxon>
    </lineage>
</organism>
<sequence length="345" mass="39221">MRGPNKAELQAIVNDYKRLYEESEREVESLRCRVKELEEDLSMKNEHLQELNQQLTAVDLFCNLSNMITDQEIVEMAVSINDRVDKVATLIANCSDFSYSKLQREPDSRDIPTSIIYPLGQDTIAILQNLDGRNQVNRFLQIALQSCIIRDLVHRVDNWCHDLAVYGQLRDAYFNLWGKGNPTIAKSWWALTRAAMSRQNSPRLRDSQPLIATISGVLHASGVRVGHAEAEILRVRFEPMLLGIIESMLELDNATTERLKSKGIEFECPTQRQAFTAETMDDYLIGMREVVPLEMGCVFEPVSFGMKQVTTHGSKVLLKSKVYRYGSFQEEMDAVIKKLSSGVGR</sequence>
<evidence type="ECO:0000313" key="2">
    <source>
        <dbReference type="EMBL" id="KAK7040878.1"/>
    </source>
</evidence>
<protein>
    <submittedName>
        <fullName evidence="2">Uncharacterized protein</fullName>
    </submittedName>
</protein>
<reference evidence="2 3" key="1">
    <citation type="submission" date="2024-01" db="EMBL/GenBank/DDBJ databases">
        <title>A draft genome for a cacao thread blight-causing isolate of Paramarasmius palmivorus.</title>
        <authorList>
            <person name="Baruah I.K."/>
            <person name="Bukari Y."/>
            <person name="Amoako-Attah I."/>
            <person name="Meinhardt L.W."/>
            <person name="Bailey B.A."/>
            <person name="Cohen S.P."/>
        </authorList>
    </citation>
    <scope>NUCLEOTIDE SEQUENCE [LARGE SCALE GENOMIC DNA]</scope>
    <source>
        <strain evidence="2 3">GH-12</strain>
    </source>
</reference>
<name>A0AAW0CQA5_9AGAR</name>